<dbReference type="InterPro" id="IPR026950">
    <property type="entry name" value="Caps_assemb_Wzi"/>
</dbReference>
<dbReference type="KEGG" id="alm:AO498_14095"/>
<sequence>MGRLKLLLLACWMILGSIELLAQQLNAGMPILEEHIRRQQLLGKLTSPYSFYLRPISWSQVDQEILDGISLDPEISKKSFELVPLPVVLSGVFNSKRPYGWGNRGLLPNVGFQTYFSTGFYARAKFLTIQFQPEFIYAQNKSFQGFGEGMPLSAVRARFFYWNNGDHPERFGADPISRFWWGQSSIKLEVGPFALGLSTENIWWGPGQFNSLIFSNNAEGFPHLKLETRRPAKTFLGTFEGQVILGRLENSMLPPSQNLDWNQRYFRKFNGDWRYLNGIHLAYQPSFLKGFTVGFSRTFQQYNRLRGNKFEDWFPIFEVFQKETFFQNGNTVIYDSKGQDQQVAISFRFFSTKGKFEVYSEFGRRDHNFNWREFLLNPEHARAYLMGFSKLIPLSEEKLLSIKGEVTHQQESVNRYIRYLGLTGNQTWHTHSLARGFVNRGESLGVGQGVGSNVQTMEVSMVDGIKKRGIVLERLANHQDFFYRAFGQNSDQRPWIDYSLGLLWDEQFDSFLIGTKVQLIQSQNYQWQEGRFSSEDFDNAPRSLALFAQVHLIYALSKN</sequence>
<accession>A0A142ER22</accession>
<reference evidence="2" key="1">
    <citation type="submission" date="2015-09" db="EMBL/GenBank/DDBJ databases">
        <title>Complete sequence of Algoriphagus sp. M8-2.</title>
        <authorList>
            <person name="Shintani M."/>
        </authorList>
    </citation>
    <scope>NUCLEOTIDE SEQUENCE [LARGE SCALE GENOMIC DNA]</scope>
    <source>
        <strain evidence="2">M8-2</strain>
    </source>
</reference>
<dbReference type="Gene3D" id="2.40.160.130">
    <property type="entry name" value="Capsule assembly protein Wzi"/>
    <property type="match status" value="1"/>
</dbReference>
<protein>
    <recommendedName>
        <fullName evidence="3">Capsule assembly Wzi family protein</fullName>
    </recommendedName>
</protein>
<dbReference type="Pfam" id="PF14052">
    <property type="entry name" value="Caps_assemb_Wzi"/>
    <property type="match status" value="1"/>
</dbReference>
<reference evidence="1 2" key="2">
    <citation type="journal article" date="2016" name="Genome Announc.">
        <title>Complete Genome Sequence of Algoriphagus sp. Strain M8-2, Isolated from a Brackish Lake.</title>
        <authorList>
            <person name="Muraguchi Y."/>
            <person name="Kushimoto K."/>
            <person name="Ohtsubo Y."/>
            <person name="Suzuki T."/>
            <person name="Dohra H."/>
            <person name="Kimbara K."/>
            <person name="Shintani M."/>
        </authorList>
    </citation>
    <scope>NUCLEOTIDE SEQUENCE [LARGE SCALE GENOMIC DNA]</scope>
    <source>
        <strain evidence="1 2">M8-2</strain>
    </source>
</reference>
<gene>
    <name evidence="1" type="ORF">AO498_14095</name>
</gene>
<dbReference type="PATRIC" id="fig|1727163.4.peg.2958"/>
<name>A0A142ER22_9BACT</name>
<dbReference type="STRING" id="1727163.AO498_14095"/>
<dbReference type="OrthoDB" id="1293009at2"/>
<dbReference type="InterPro" id="IPR038636">
    <property type="entry name" value="Wzi_sf"/>
</dbReference>
<proteinExistence type="predicted"/>
<keyword evidence="2" id="KW-1185">Reference proteome</keyword>
<evidence type="ECO:0000313" key="2">
    <source>
        <dbReference type="Proteomes" id="UP000073816"/>
    </source>
</evidence>
<dbReference type="Proteomes" id="UP000073816">
    <property type="component" value="Chromosome"/>
</dbReference>
<organism evidence="1 2">
    <name type="scientific">Algoriphagus sanaruensis</name>
    <dbReference type="NCBI Taxonomy" id="1727163"/>
    <lineage>
        <taxon>Bacteria</taxon>
        <taxon>Pseudomonadati</taxon>
        <taxon>Bacteroidota</taxon>
        <taxon>Cytophagia</taxon>
        <taxon>Cytophagales</taxon>
        <taxon>Cyclobacteriaceae</taxon>
        <taxon>Algoriphagus</taxon>
    </lineage>
</organism>
<dbReference type="AlphaFoldDB" id="A0A142ER22"/>
<evidence type="ECO:0008006" key="3">
    <source>
        <dbReference type="Google" id="ProtNLM"/>
    </source>
</evidence>
<evidence type="ECO:0000313" key="1">
    <source>
        <dbReference type="EMBL" id="AMQ57577.1"/>
    </source>
</evidence>
<dbReference type="EMBL" id="CP012836">
    <property type="protein sequence ID" value="AMQ57577.1"/>
    <property type="molecule type" value="Genomic_DNA"/>
</dbReference>